<proteinExistence type="predicted"/>
<dbReference type="EMBL" id="BAABJO010000009">
    <property type="protein sequence ID" value="GAA5120591.1"/>
    <property type="molecule type" value="Genomic_DNA"/>
</dbReference>
<gene>
    <name evidence="1" type="ORF">GCM10023320_28090</name>
</gene>
<sequence length="75" mass="8530">MVVGAAEGRAVVLLMGGPPNLEAVTCITVHRVRPRRWCSVHAFDEWLRWLTSRDRQERDIRCTRAADVPFSLINA</sequence>
<organism evidence="1 2">
    <name type="scientific">Pseudonocardia adelaidensis</name>
    <dbReference type="NCBI Taxonomy" id="648754"/>
    <lineage>
        <taxon>Bacteria</taxon>
        <taxon>Bacillati</taxon>
        <taxon>Actinomycetota</taxon>
        <taxon>Actinomycetes</taxon>
        <taxon>Pseudonocardiales</taxon>
        <taxon>Pseudonocardiaceae</taxon>
        <taxon>Pseudonocardia</taxon>
    </lineage>
</organism>
<comment type="caution">
    <text evidence="1">The sequence shown here is derived from an EMBL/GenBank/DDBJ whole genome shotgun (WGS) entry which is preliminary data.</text>
</comment>
<keyword evidence="2" id="KW-1185">Reference proteome</keyword>
<accession>A0ABP9NHN1</accession>
<reference evidence="2" key="1">
    <citation type="journal article" date="2019" name="Int. J. Syst. Evol. Microbiol.">
        <title>The Global Catalogue of Microorganisms (GCM) 10K type strain sequencing project: providing services to taxonomists for standard genome sequencing and annotation.</title>
        <authorList>
            <consortium name="The Broad Institute Genomics Platform"/>
            <consortium name="The Broad Institute Genome Sequencing Center for Infectious Disease"/>
            <person name="Wu L."/>
            <person name="Ma J."/>
        </authorList>
    </citation>
    <scope>NUCLEOTIDE SEQUENCE [LARGE SCALE GENOMIC DNA]</scope>
    <source>
        <strain evidence="2">JCM 18302</strain>
    </source>
</reference>
<protein>
    <submittedName>
        <fullName evidence="1">Uncharacterized protein</fullName>
    </submittedName>
</protein>
<evidence type="ECO:0000313" key="2">
    <source>
        <dbReference type="Proteomes" id="UP001500804"/>
    </source>
</evidence>
<evidence type="ECO:0000313" key="1">
    <source>
        <dbReference type="EMBL" id="GAA5120591.1"/>
    </source>
</evidence>
<name>A0ABP9NHN1_9PSEU</name>
<dbReference type="Proteomes" id="UP001500804">
    <property type="component" value="Unassembled WGS sequence"/>
</dbReference>